<dbReference type="GO" id="GO:0051603">
    <property type="term" value="P:proteolysis involved in protein catabolic process"/>
    <property type="evidence" value="ECO:0007669"/>
    <property type="project" value="TreeGrafter"/>
</dbReference>
<dbReference type="GO" id="GO:0043171">
    <property type="term" value="P:peptide catabolic process"/>
    <property type="evidence" value="ECO:0007669"/>
    <property type="project" value="TreeGrafter"/>
</dbReference>
<dbReference type="Proteomes" id="UP000027361">
    <property type="component" value="Unassembled WGS sequence"/>
</dbReference>
<feature type="domain" description="Peptidase M16 N-terminal" evidence="8">
    <location>
        <begin position="197"/>
        <end position="332"/>
    </location>
</feature>
<dbReference type="OMA" id="WIFDEMK"/>
<dbReference type="InterPro" id="IPR001431">
    <property type="entry name" value="Pept_M16_Zn_BS"/>
</dbReference>
<dbReference type="InterPro" id="IPR054734">
    <property type="entry name" value="PqqF-like_C_4"/>
</dbReference>
<dbReference type="Pfam" id="PF22456">
    <property type="entry name" value="PqqF-like_C_4"/>
    <property type="match status" value="1"/>
</dbReference>
<dbReference type="InParanoid" id="A0A066W2I2"/>
<dbReference type="PANTHER" id="PTHR43690:SF18">
    <property type="entry name" value="INSULIN-DEGRADING ENZYME-RELATED"/>
    <property type="match status" value="1"/>
</dbReference>
<dbReference type="RefSeq" id="XP_013243141.1">
    <property type="nucleotide sequence ID" value="XM_013387687.1"/>
</dbReference>
<evidence type="ECO:0000256" key="1">
    <source>
        <dbReference type="ARBA" id="ARBA00007261"/>
    </source>
</evidence>
<evidence type="ECO:0000259" key="8">
    <source>
        <dbReference type="Pfam" id="PF00675"/>
    </source>
</evidence>
<comment type="caution">
    <text evidence="12">The sequence shown here is derived from an EMBL/GenBank/DDBJ whole genome shotgun (WGS) entry which is preliminary data.</text>
</comment>
<evidence type="ECO:0000256" key="6">
    <source>
        <dbReference type="ARBA" id="ARBA00023049"/>
    </source>
</evidence>
<keyword evidence="6" id="KW-0482">Metalloprotease</keyword>
<dbReference type="InterPro" id="IPR050626">
    <property type="entry name" value="Peptidase_M16"/>
</dbReference>
<dbReference type="FunCoup" id="A0A066W2I2">
    <property type="interactions" value="373"/>
</dbReference>
<dbReference type="InterPro" id="IPR011765">
    <property type="entry name" value="Pept_M16_N"/>
</dbReference>
<dbReference type="GO" id="GO:0005739">
    <property type="term" value="C:mitochondrion"/>
    <property type="evidence" value="ECO:0007669"/>
    <property type="project" value="TreeGrafter"/>
</dbReference>
<evidence type="ECO:0000256" key="7">
    <source>
        <dbReference type="SAM" id="SignalP"/>
    </source>
</evidence>
<dbReference type="InterPro" id="IPR007863">
    <property type="entry name" value="Peptidase_M16_C"/>
</dbReference>
<name>A0A066W2I2_TILAU</name>
<keyword evidence="13" id="KW-1185">Reference proteome</keyword>
<feature type="signal peptide" evidence="7">
    <location>
        <begin position="1"/>
        <end position="23"/>
    </location>
</feature>
<proteinExistence type="inferred from homology"/>
<evidence type="ECO:0000313" key="12">
    <source>
        <dbReference type="EMBL" id="KDN45284.1"/>
    </source>
</evidence>
<dbReference type="SUPFAM" id="SSF63411">
    <property type="entry name" value="LuxS/MPP-like metallohydrolase"/>
    <property type="match status" value="4"/>
</dbReference>
<reference evidence="12 13" key="1">
    <citation type="submission" date="2014-05" db="EMBL/GenBank/DDBJ databases">
        <title>Draft genome sequence of a rare smut relative, Tilletiaria anomala UBC 951.</title>
        <authorList>
            <consortium name="DOE Joint Genome Institute"/>
            <person name="Toome M."/>
            <person name="Kuo A."/>
            <person name="Henrissat B."/>
            <person name="Lipzen A."/>
            <person name="Tritt A."/>
            <person name="Yoshinaga Y."/>
            <person name="Zane M."/>
            <person name="Barry K."/>
            <person name="Grigoriev I.V."/>
            <person name="Spatafora J.W."/>
            <person name="Aimea M.C."/>
        </authorList>
    </citation>
    <scope>NUCLEOTIDE SEQUENCE [LARGE SCALE GENOMIC DNA]</scope>
    <source>
        <strain evidence="12 13">UBC 951</strain>
    </source>
</reference>
<dbReference type="GO" id="GO:0046872">
    <property type="term" value="F:metal ion binding"/>
    <property type="evidence" value="ECO:0007669"/>
    <property type="project" value="UniProtKB-KW"/>
</dbReference>
<sequence length="1213" mass="135686">MLAEFLLLLLLSGTPLPQPRSTAQPSYLEKYTWTPSSSGADEHRALVATRVIASPMLPKSPVSSARAAARLVSSPPRAASPYTLRPVANLASSPAVSRVFSKSISSVRTLPSSSSLKMACPNSRTPTVEGTRQLASIAANSATPASSFLDALPSGYQIQSSSSQGAQYAVFSKDLEKPALDDQSYRLITLANGLEALLIHDPKTDKASAAMDIKVGHLSDPEDVAGLAHYCEHMLFLGTKKYPRENEYSEFLNNHSGSSNAFTALDNTCYFFDVGHAHLEGALDRFAQFFLEPLFDPSCAEREVRAVDSEHKKNLQSDAWRSFQLEKSLSDPSHPYSKFGTGNLKTLWDAPRSKGKSVRDELLKFHDRYYSANVMKLVVIGREDLDTLTNMAISKFSGVKNKGIAPPEFPSSPFSPEQLQTQVFFRSVKDIRLLHVMFPIPDQVPYFRTKPAQFLSHFIGHEGQGSILSHLKNKGWSNRLSAGAADGANGFEFFKISVDLTTEGLAHYDDVIASIFKYIELLRDGSSLQEWAFKEVQQLSELNFRFKEKSPPASYASQLAGQMQINYPREWILSGPYLTRDFNVDLIKDLLKQLTPTKCRVFVAAQQMPDGTQSWDSKEKWYGTEYKLMQLPDKLLEFQQPNAEDLALPGPNSFIPKNFEVPGKEQADKLTPSKQPVMLLNSPTTRLWHKKDDRFWLPKANVFMLLRSPLIDATPNNAVKARLFVELVKDALTEYSYDAELAGLGYNIESHTDGIGLAVDGYNDKLAVLCKYILEAVASFQVDKKRFEILKDQVTRSYQNFQLEAPYQHANYYTTYLLMERMWTAEEKLAELDGLTAEDVQRFIPELLGRLHIEMLAHGNLQREDAIKLKDMAESILKPKALAPAELVSHRSLVLPPATSLSWSKEVAHTENVNSSIEYYCQVGDPMDVSLRTRLLLFAQIASEPCFDQLRTKEQLGYLVFSSARKMVGQCGFRVLVQSERDVAHVESRIDVFFDYLKNVLDKMTQDEFNAHKESLIQSRLEVVKNLGEEASRFWYHIHSRYYDFLQRETDVAALRELTKQDIVDFFMRYIHHSSVTRSKLTVNLRSQVKPTLLSAVAVDALMPELLKFGAEEGDVEALKAQALSVESVTEYVRETIGADNAPLVEQVCAKVAELAKQHPAHSQQVVIPSAPGVKTQVVDDAVLLKSNLAPSKAAVPVKTWTEFAADGSRANL</sequence>
<dbReference type="MEROPS" id="M16.020"/>
<dbReference type="PANTHER" id="PTHR43690">
    <property type="entry name" value="NARDILYSIN"/>
    <property type="match status" value="1"/>
</dbReference>
<dbReference type="Gene3D" id="3.30.830.10">
    <property type="entry name" value="Metalloenzyme, LuxS/M16 peptidase-like"/>
    <property type="match status" value="4"/>
</dbReference>
<evidence type="ECO:0000259" key="10">
    <source>
        <dbReference type="Pfam" id="PF16187"/>
    </source>
</evidence>
<evidence type="ECO:0000256" key="3">
    <source>
        <dbReference type="ARBA" id="ARBA00022723"/>
    </source>
</evidence>
<dbReference type="GO" id="GO:0004222">
    <property type="term" value="F:metalloendopeptidase activity"/>
    <property type="evidence" value="ECO:0007669"/>
    <property type="project" value="InterPro"/>
</dbReference>
<protein>
    <submittedName>
        <fullName evidence="12">Uncharacterized protein</fullName>
    </submittedName>
</protein>
<dbReference type="EMBL" id="JMSN01000043">
    <property type="protein sequence ID" value="KDN45284.1"/>
    <property type="molecule type" value="Genomic_DNA"/>
</dbReference>
<comment type="similarity">
    <text evidence="1">Belongs to the peptidase M16 family.</text>
</comment>
<dbReference type="InterPro" id="IPR032632">
    <property type="entry name" value="Peptidase_M16_M"/>
</dbReference>
<evidence type="ECO:0000259" key="9">
    <source>
        <dbReference type="Pfam" id="PF05193"/>
    </source>
</evidence>
<feature type="domain" description="Peptidase M16 middle/third" evidence="10">
    <location>
        <begin position="544"/>
        <end position="831"/>
    </location>
</feature>
<evidence type="ECO:0000256" key="5">
    <source>
        <dbReference type="ARBA" id="ARBA00022833"/>
    </source>
</evidence>
<feature type="domain" description="Coenzyme PQQ synthesis protein F-like C-terminal lobe" evidence="11">
    <location>
        <begin position="937"/>
        <end position="1035"/>
    </location>
</feature>
<dbReference type="PROSITE" id="PS00143">
    <property type="entry name" value="INSULINASE"/>
    <property type="match status" value="1"/>
</dbReference>
<dbReference type="Pfam" id="PF16187">
    <property type="entry name" value="Peptidase_M16_M"/>
    <property type="match status" value="1"/>
</dbReference>
<evidence type="ECO:0000256" key="4">
    <source>
        <dbReference type="ARBA" id="ARBA00022801"/>
    </source>
</evidence>
<keyword evidence="5" id="KW-0862">Zinc</keyword>
<feature type="chain" id="PRO_5001628709" evidence="7">
    <location>
        <begin position="24"/>
        <end position="1213"/>
    </location>
</feature>
<dbReference type="GO" id="GO:0005829">
    <property type="term" value="C:cytosol"/>
    <property type="evidence" value="ECO:0007669"/>
    <property type="project" value="TreeGrafter"/>
</dbReference>
<evidence type="ECO:0000313" key="13">
    <source>
        <dbReference type="Proteomes" id="UP000027361"/>
    </source>
</evidence>
<keyword evidence="3" id="KW-0479">Metal-binding</keyword>
<dbReference type="Pfam" id="PF05193">
    <property type="entry name" value="Peptidase_M16_C"/>
    <property type="match status" value="1"/>
</dbReference>
<dbReference type="Pfam" id="PF00675">
    <property type="entry name" value="Peptidase_M16"/>
    <property type="match status" value="1"/>
</dbReference>
<dbReference type="FunFam" id="3.30.830.10:FF:000004">
    <property type="entry name" value="Putative insulin-degrading enzyme"/>
    <property type="match status" value="1"/>
</dbReference>
<dbReference type="STRING" id="1037660.A0A066W2I2"/>
<accession>A0A066W2I2</accession>
<dbReference type="FunFam" id="3.30.830.10:FF:000003">
    <property type="entry name" value="Insulin-degrading enzyme"/>
    <property type="match status" value="1"/>
</dbReference>
<dbReference type="FunFam" id="3.30.830.10:FF:000005">
    <property type="entry name" value="nardilysin isoform X1"/>
    <property type="match status" value="1"/>
</dbReference>
<organism evidence="12 13">
    <name type="scientific">Tilletiaria anomala (strain ATCC 24038 / CBS 436.72 / UBC 951)</name>
    <dbReference type="NCBI Taxonomy" id="1037660"/>
    <lineage>
        <taxon>Eukaryota</taxon>
        <taxon>Fungi</taxon>
        <taxon>Dikarya</taxon>
        <taxon>Basidiomycota</taxon>
        <taxon>Ustilaginomycotina</taxon>
        <taxon>Exobasidiomycetes</taxon>
        <taxon>Georgefischeriales</taxon>
        <taxon>Tilletiariaceae</taxon>
        <taxon>Tilletiaria</taxon>
    </lineage>
</organism>
<dbReference type="GeneID" id="25264477"/>
<dbReference type="OrthoDB" id="952271at2759"/>
<evidence type="ECO:0000259" key="11">
    <source>
        <dbReference type="Pfam" id="PF22456"/>
    </source>
</evidence>
<dbReference type="AlphaFoldDB" id="A0A066W2I2"/>
<feature type="domain" description="Peptidase M16 C-terminal" evidence="9">
    <location>
        <begin position="359"/>
        <end position="538"/>
    </location>
</feature>
<keyword evidence="7" id="KW-0732">Signal</keyword>
<gene>
    <name evidence="12" type="ORF">K437DRAFT_256623</name>
</gene>
<dbReference type="HOGENOM" id="CLU_004639_1_2_1"/>
<keyword evidence="2" id="KW-0645">Protease</keyword>
<evidence type="ECO:0000256" key="2">
    <source>
        <dbReference type="ARBA" id="ARBA00022670"/>
    </source>
</evidence>
<keyword evidence="4" id="KW-0378">Hydrolase</keyword>
<dbReference type="InterPro" id="IPR011249">
    <property type="entry name" value="Metalloenz_LuxS/M16"/>
</dbReference>